<proteinExistence type="predicted"/>
<accession>A0AA39S626</accession>
<dbReference type="PANTHER" id="PTHR36775">
    <property type="entry name" value="LYR MOTIF PROTEIN"/>
    <property type="match status" value="1"/>
</dbReference>
<dbReference type="Proteomes" id="UP001168877">
    <property type="component" value="Unassembled WGS sequence"/>
</dbReference>
<organism evidence="2 3">
    <name type="scientific">Acer saccharum</name>
    <name type="common">Sugar maple</name>
    <dbReference type="NCBI Taxonomy" id="4024"/>
    <lineage>
        <taxon>Eukaryota</taxon>
        <taxon>Viridiplantae</taxon>
        <taxon>Streptophyta</taxon>
        <taxon>Embryophyta</taxon>
        <taxon>Tracheophyta</taxon>
        <taxon>Spermatophyta</taxon>
        <taxon>Magnoliopsida</taxon>
        <taxon>eudicotyledons</taxon>
        <taxon>Gunneridae</taxon>
        <taxon>Pentapetalae</taxon>
        <taxon>rosids</taxon>
        <taxon>malvids</taxon>
        <taxon>Sapindales</taxon>
        <taxon>Sapindaceae</taxon>
        <taxon>Hippocastanoideae</taxon>
        <taxon>Acereae</taxon>
        <taxon>Acer</taxon>
    </lineage>
</organism>
<protein>
    <submittedName>
        <fullName evidence="2">Uncharacterized protein</fullName>
    </submittedName>
</protein>
<reference evidence="2" key="1">
    <citation type="journal article" date="2022" name="Plant J.">
        <title>Strategies of tolerance reflected in two North American maple genomes.</title>
        <authorList>
            <person name="McEvoy S.L."/>
            <person name="Sezen U.U."/>
            <person name="Trouern-Trend A."/>
            <person name="McMahon S.M."/>
            <person name="Schaberg P.G."/>
            <person name="Yang J."/>
            <person name="Wegrzyn J.L."/>
            <person name="Swenson N.G."/>
        </authorList>
    </citation>
    <scope>NUCLEOTIDE SEQUENCE</scope>
    <source>
        <strain evidence="2">NS2018</strain>
    </source>
</reference>
<feature type="region of interest" description="Disordered" evidence="1">
    <location>
        <begin position="92"/>
        <end position="119"/>
    </location>
</feature>
<reference evidence="2" key="2">
    <citation type="submission" date="2023-06" db="EMBL/GenBank/DDBJ databases">
        <authorList>
            <person name="Swenson N.G."/>
            <person name="Wegrzyn J.L."/>
            <person name="Mcevoy S.L."/>
        </authorList>
    </citation>
    <scope>NUCLEOTIDE SEQUENCE</scope>
    <source>
        <strain evidence="2">NS2018</strain>
        <tissue evidence="2">Leaf</tissue>
    </source>
</reference>
<dbReference type="EMBL" id="JAUESC010000384">
    <property type="protein sequence ID" value="KAK0582959.1"/>
    <property type="molecule type" value="Genomic_DNA"/>
</dbReference>
<feature type="compositionally biased region" description="Low complexity" evidence="1">
    <location>
        <begin position="33"/>
        <end position="44"/>
    </location>
</feature>
<comment type="caution">
    <text evidence="2">The sequence shown here is derived from an EMBL/GenBank/DDBJ whole genome shotgun (WGS) entry which is preliminary data.</text>
</comment>
<dbReference type="PANTHER" id="PTHR36775:SF1">
    <property type="entry name" value="LYR MOTIF PROTEIN"/>
    <property type="match status" value="1"/>
</dbReference>
<feature type="region of interest" description="Disordered" evidence="1">
    <location>
        <begin position="158"/>
        <end position="213"/>
    </location>
</feature>
<feature type="compositionally biased region" description="Basic residues" evidence="1">
    <location>
        <begin position="95"/>
        <end position="104"/>
    </location>
</feature>
<feature type="region of interest" description="Disordered" evidence="1">
    <location>
        <begin position="29"/>
        <end position="49"/>
    </location>
</feature>
<sequence>MSQHKPPDSRHTIDSCAFQLHNWRPFHLQNTLDSSDSPKPYSSSNGLHTKRPCLSDRATSFSVIDTAIDMSKLTLFDDDKSISAAPNKKGSFRLIARKRRRRGSRSVSGRSSDRSGTRRCCSVGASAAYGTCSDFPVAVGTDSSGELFGNGEANWASDVSEAKNSTTTRERDNGSGEKENLGVGFGQFGGSDVPGNESGYGSEPGYRGDAEFGYEDELDEEEDDGRLMFWGDQFGADTDSKMEMVGENTFSAQKSHQRCRRKKHDCRMVDSLR</sequence>
<evidence type="ECO:0000313" key="2">
    <source>
        <dbReference type="EMBL" id="KAK0582959.1"/>
    </source>
</evidence>
<dbReference type="AlphaFoldDB" id="A0AA39S626"/>
<name>A0AA39S626_ACESA</name>
<keyword evidence="3" id="KW-1185">Reference proteome</keyword>
<gene>
    <name evidence="2" type="ORF">LWI29_031536</name>
</gene>
<evidence type="ECO:0000256" key="1">
    <source>
        <dbReference type="SAM" id="MobiDB-lite"/>
    </source>
</evidence>
<feature type="compositionally biased region" description="Basic and acidic residues" evidence="1">
    <location>
        <begin position="168"/>
        <end position="180"/>
    </location>
</feature>
<evidence type="ECO:0000313" key="3">
    <source>
        <dbReference type="Proteomes" id="UP001168877"/>
    </source>
</evidence>